<evidence type="ECO:0000256" key="5">
    <source>
        <dbReference type="SAM" id="MobiDB-lite"/>
    </source>
</evidence>
<evidence type="ECO:0000259" key="6">
    <source>
        <dbReference type="PROSITE" id="PS50016"/>
    </source>
</evidence>
<dbReference type="GO" id="GO:0008270">
    <property type="term" value="F:zinc ion binding"/>
    <property type="evidence" value="ECO:0007669"/>
    <property type="project" value="UniProtKB-KW"/>
</dbReference>
<dbReference type="Gramene" id="TraesCLE_scaffold_038580_01G000400.1">
    <property type="protein sequence ID" value="TraesCLE_scaffold_038580_01G000400.1"/>
    <property type="gene ID" value="TraesCLE_scaffold_038580_01G000400"/>
</dbReference>
<dbReference type="OMA" id="QVGMLPY"/>
<dbReference type="Pfam" id="PF00628">
    <property type="entry name" value="PHD"/>
    <property type="match status" value="1"/>
</dbReference>
<dbReference type="PANTHER" id="PTHR47162">
    <property type="entry name" value="OS02G0192300 PROTEIN"/>
    <property type="match status" value="1"/>
</dbReference>
<dbReference type="Gramene" id="TraesROB_scaffold_020905_01G000500.1">
    <property type="protein sequence ID" value="TraesROB_scaffold_020905_01G000500.1"/>
    <property type="gene ID" value="TraesROB_scaffold_020905_01G000500"/>
</dbReference>
<feature type="region of interest" description="Disordered" evidence="5">
    <location>
        <begin position="91"/>
        <end position="122"/>
    </location>
</feature>
<evidence type="ECO:0000256" key="2">
    <source>
        <dbReference type="ARBA" id="ARBA00022771"/>
    </source>
</evidence>
<dbReference type="OrthoDB" id="692644at2759"/>
<dbReference type="InterPro" id="IPR013083">
    <property type="entry name" value="Znf_RING/FYVE/PHD"/>
</dbReference>
<reference evidence="7" key="1">
    <citation type="submission" date="2018-08" db="EMBL/GenBank/DDBJ databases">
        <authorList>
            <person name="Rossello M."/>
        </authorList>
    </citation>
    <scope>NUCLEOTIDE SEQUENCE [LARGE SCALE GENOMIC DNA]</scope>
    <source>
        <strain evidence="7">cv. Chinese Spring</strain>
    </source>
</reference>
<dbReference type="InterPro" id="IPR001965">
    <property type="entry name" value="Znf_PHD"/>
</dbReference>
<dbReference type="AlphaFoldDB" id="A0A3B6N2X3"/>
<reference evidence="7" key="2">
    <citation type="submission" date="2018-10" db="UniProtKB">
        <authorList>
            <consortium name="EnsemblPlants"/>
        </authorList>
    </citation>
    <scope>IDENTIFICATION</scope>
</reference>
<evidence type="ECO:0000256" key="4">
    <source>
        <dbReference type="PROSITE-ProRule" id="PRU00146"/>
    </source>
</evidence>
<feature type="compositionally biased region" description="Pro residues" evidence="5">
    <location>
        <begin position="38"/>
        <end position="51"/>
    </location>
</feature>
<dbReference type="PROSITE" id="PS01359">
    <property type="entry name" value="ZF_PHD_1"/>
    <property type="match status" value="1"/>
</dbReference>
<evidence type="ECO:0000313" key="7">
    <source>
        <dbReference type="EnsemblPlants" id="TraesCS5D02G556200.1.cds1"/>
    </source>
</evidence>
<dbReference type="EnsemblPlants" id="TraesCS5D02G556200.1">
    <property type="protein sequence ID" value="TraesCS5D02G556200.1.cds1"/>
    <property type="gene ID" value="TraesCS5D02G556200"/>
</dbReference>
<protein>
    <recommendedName>
        <fullName evidence="6">PHD-type domain-containing protein</fullName>
    </recommendedName>
</protein>
<evidence type="ECO:0000256" key="3">
    <source>
        <dbReference type="ARBA" id="ARBA00022833"/>
    </source>
</evidence>
<dbReference type="Gene3D" id="3.30.40.10">
    <property type="entry name" value="Zinc/RING finger domain, C3HC4 (zinc finger)"/>
    <property type="match status" value="1"/>
</dbReference>
<keyword evidence="8" id="KW-1185">Reference proteome</keyword>
<feature type="compositionally biased region" description="Pro residues" evidence="5">
    <location>
        <begin position="13"/>
        <end position="29"/>
    </location>
</feature>
<keyword evidence="2 4" id="KW-0863">Zinc-finger</keyword>
<evidence type="ECO:0000256" key="1">
    <source>
        <dbReference type="ARBA" id="ARBA00022723"/>
    </source>
</evidence>
<dbReference type="SMART" id="SM00249">
    <property type="entry name" value="PHD"/>
    <property type="match status" value="1"/>
</dbReference>
<accession>A0A3B6N2X3</accession>
<feature type="region of interest" description="Disordered" evidence="5">
    <location>
        <begin position="1"/>
        <end position="52"/>
    </location>
</feature>
<feature type="domain" description="PHD-type" evidence="6">
    <location>
        <begin position="180"/>
        <end position="232"/>
    </location>
</feature>
<dbReference type="Proteomes" id="UP000019116">
    <property type="component" value="Chromosome 5D"/>
</dbReference>
<dbReference type="PANTHER" id="PTHR47162:SF10">
    <property type="entry name" value="METHYL-CPG-BINDING DOMAIN-CONTAINING PROTEIN 9 ISOFORM X1"/>
    <property type="match status" value="1"/>
</dbReference>
<organism evidence="7">
    <name type="scientific">Triticum aestivum</name>
    <name type="common">Wheat</name>
    <dbReference type="NCBI Taxonomy" id="4565"/>
    <lineage>
        <taxon>Eukaryota</taxon>
        <taxon>Viridiplantae</taxon>
        <taxon>Streptophyta</taxon>
        <taxon>Embryophyta</taxon>
        <taxon>Tracheophyta</taxon>
        <taxon>Spermatophyta</taxon>
        <taxon>Magnoliopsida</taxon>
        <taxon>Liliopsida</taxon>
        <taxon>Poales</taxon>
        <taxon>Poaceae</taxon>
        <taxon>BOP clade</taxon>
        <taxon>Pooideae</taxon>
        <taxon>Triticodae</taxon>
        <taxon>Triticeae</taxon>
        <taxon>Triticinae</taxon>
        <taxon>Triticum</taxon>
    </lineage>
</organism>
<feature type="compositionally biased region" description="Pro residues" evidence="5">
    <location>
        <begin position="98"/>
        <end position="122"/>
    </location>
</feature>
<dbReference type="SUPFAM" id="SSF57903">
    <property type="entry name" value="FYVE/PHD zinc finger"/>
    <property type="match status" value="1"/>
</dbReference>
<keyword evidence="3" id="KW-0862">Zinc</keyword>
<name>A0A3B6N2X3_WHEAT</name>
<sequence>MDRPPHLDFDLNEPPPPSPPPAVHQPPPREFAAAMPIVAPPLPPPPPPQLRPPANVQAHLLLPHHARELALAYHRAESWRLAAATASAPATAGSSLEVPPPPVLQSPAFAPPPPRPAQLPPPANVQTQLLVVHQAREIVLAYHRGELWWRSAIAAATAGSSVEGLPPAPAQHPGVAGWGGNPCASCGLPELPGTTVICDACERGFHQACVHVVRRPPVGVNEGWMCPECAPGAVPLDISVRDITRQLCQLPLDNLLTVLHLFLFSEFYM</sequence>
<dbReference type="Gramene" id="TraesCS5D03G1223200.1">
    <property type="protein sequence ID" value="TraesCS5D03G1223200.1.CDS1"/>
    <property type="gene ID" value="TraesCS5D03G1223200"/>
</dbReference>
<dbReference type="InterPro" id="IPR011011">
    <property type="entry name" value="Znf_FYVE_PHD"/>
</dbReference>
<dbReference type="InterPro" id="IPR019786">
    <property type="entry name" value="Zinc_finger_PHD-type_CS"/>
</dbReference>
<dbReference type="InterPro" id="IPR019787">
    <property type="entry name" value="Znf_PHD-finger"/>
</dbReference>
<proteinExistence type="predicted"/>
<keyword evidence="1" id="KW-0479">Metal-binding</keyword>
<dbReference type="Gramene" id="TraesCS5D02G556200.1">
    <property type="protein sequence ID" value="TraesCS5D02G556200.1.cds1"/>
    <property type="gene ID" value="TraesCS5D02G556200"/>
</dbReference>
<dbReference type="STRING" id="4565.A0A3B6N2X3"/>
<dbReference type="PROSITE" id="PS50016">
    <property type="entry name" value="ZF_PHD_2"/>
    <property type="match status" value="1"/>
</dbReference>
<evidence type="ECO:0000313" key="8">
    <source>
        <dbReference type="Proteomes" id="UP000019116"/>
    </source>
</evidence>